<organism evidence="2 3">
    <name type="scientific">Yarrowia lipolytica</name>
    <name type="common">Candida lipolytica</name>
    <dbReference type="NCBI Taxonomy" id="4952"/>
    <lineage>
        <taxon>Eukaryota</taxon>
        <taxon>Fungi</taxon>
        <taxon>Dikarya</taxon>
        <taxon>Ascomycota</taxon>
        <taxon>Saccharomycotina</taxon>
        <taxon>Dipodascomycetes</taxon>
        <taxon>Dipodascales</taxon>
        <taxon>Dipodascales incertae sedis</taxon>
        <taxon>Yarrowia</taxon>
    </lineage>
</organism>
<accession>A0A1D8NG20</accession>
<sequence length="261" mass="30660">MDRCLRGLARLSLIAVLAESPADLRPRAQWSSERTKVDLFERQRRENPIATMSREQVAYLESQIDVPVKVAKDSWRDRFKVMKNKHWLETLPSELDPNHLLWLKTNQFLSKHYRRDDKSAATLHMLRLSRLPFTRWYPKSRSVQYRDIGCSSSQLFKQKNYLHEHLFVNCPASKAICQKIGVPLPSKMADWILLEAKDGPLNYIRELAHALWQFERAMRKTGRVGTDPVVQRDFAHLFTRASAAYRRDMVIVAMRRKRGEE</sequence>
<dbReference type="KEGG" id="yli:90949676"/>
<dbReference type="VEuPathDB" id="FungiDB:YALI1_D31258g"/>
<gene>
    <name evidence="2" type="ORF">YALI1_D31258g</name>
</gene>
<evidence type="ECO:0000313" key="3">
    <source>
        <dbReference type="Proteomes" id="UP000182444"/>
    </source>
</evidence>
<feature type="chain" id="PRO_5009110512" evidence="1">
    <location>
        <begin position="19"/>
        <end position="261"/>
    </location>
</feature>
<dbReference type="RefSeq" id="XP_065950371.2">
    <property type="nucleotide sequence ID" value="XM_066094299.2"/>
</dbReference>
<keyword evidence="1" id="KW-0732">Signal</keyword>
<proteinExistence type="predicted"/>
<dbReference type="AlphaFoldDB" id="A0A1D8NG20"/>
<name>A0A1D8NG20_YARLL</name>
<evidence type="ECO:0000256" key="1">
    <source>
        <dbReference type="SAM" id="SignalP"/>
    </source>
</evidence>
<dbReference type="GeneID" id="90949676"/>
<evidence type="ECO:0000313" key="2">
    <source>
        <dbReference type="EMBL" id="AOW04552.1"/>
    </source>
</evidence>
<dbReference type="EMBL" id="CP017556">
    <property type="protein sequence ID" value="AOW04552.1"/>
    <property type="molecule type" value="Genomic_DNA"/>
</dbReference>
<dbReference type="Proteomes" id="UP000182444">
    <property type="component" value="Chromosome 1D"/>
</dbReference>
<feature type="signal peptide" evidence="1">
    <location>
        <begin position="1"/>
        <end position="18"/>
    </location>
</feature>
<reference evidence="2 3" key="1">
    <citation type="journal article" date="2016" name="PLoS ONE">
        <title>Sequence Assembly of Yarrowia lipolytica Strain W29/CLIB89 Shows Transposable Element Diversity.</title>
        <authorList>
            <person name="Magnan C."/>
            <person name="Yu J."/>
            <person name="Chang I."/>
            <person name="Jahn E."/>
            <person name="Kanomata Y."/>
            <person name="Wu J."/>
            <person name="Zeller M."/>
            <person name="Oakes M."/>
            <person name="Baldi P."/>
            <person name="Sandmeyer S."/>
        </authorList>
    </citation>
    <scope>NUCLEOTIDE SEQUENCE [LARGE SCALE GENOMIC DNA]</scope>
    <source>
        <strain evidence="3">CLIB89(W29)</strain>
    </source>
</reference>
<protein>
    <submittedName>
        <fullName evidence="2">Uncharacterized protein</fullName>
    </submittedName>
</protein>